<dbReference type="UniPathway" id="UPA00075">
    <property type="reaction ID" value="UER00335"/>
</dbReference>
<feature type="binding site" evidence="8">
    <location>
        <position position="304"/>
    </location>
    <ligand>
        <name>GTP</name>
        <dbReference type="ChEBI" id="CHEBI:37565"/>
    </ligand>
</feature>
<feature type="binding site" evidence="8">
    <location>
        <begin position="43"/>
        <end position="45"/>
    </location>
    <ligand>
        <name>GTP</name>
        <dbReference type="ChEBI" id="CHEBI:37565"/>
    </ligand>
</feature>
<feature type="binding site" evidence="8">
    <location>
        <position position="144"/>
    </location>
    <ligand>
        <name>IMP</name>
        <dbReference type="ChEBI" id="CHEBI:58053"/>
        <note>ligand shared between dimeric partners</note>
    </ligand>
</feature>
<comment type="subunit">
    <text evidence="1 8">Homodimer.</text>
</comment>
<feature type="binding site" evidence="8">
    <location>
        <position position="16"/>
    </location>
    <ligand>
        <name>Mg(2+)</name>
        <dbReference type="ChEBI" id="CHEBI:18420"/>
    </ligand>
</feature>
<evidence type="ECO:0000256" key="2">
    <source>
        <dbReference type="ARBA" id="ARBA00022598"/>
    </source>
</evidence>
<dbReference type="AlphaFoldDB" id="B1C4B4"/>
<feature type="binding site" description="in other chain" evidence="8">
    <location>
        <position position="302"/>
    </location>
    <ligand>
        <name>IMP</name>
        <dbReference type="ChEBI" id="CHEBI:58053"/>
        <note>ligand shared between dimeric partners</note>
    </ligand>
</feature>
<dbReference type="InterPro" id="IPR042111">
    <property type="entry name" value="Adenylosuccinate_synth_dom3"/>
</dbReference>
<accession>B1C4B4</accession>
<dbReference type="InterPro" id="IPR033128">
    <property type="entry name" value="Adenylosuccin_syn_Lys_AS"/>
</dbReference>
<keyword evidence="4 8" id="KW-0547">Nucleotide-binding</keyword>
<evidence type="ECO:0000256" key="3">
    <source>
        <dbReference type="ARBA" id="ARBA00022723"/>
    </source>
</evidence>
<reference evidence="10" key="1">
    <citation type="submission" date="2008-02" db="EMBL/GenBank/DDBJ databases">
        <authorList>
            <person name="Fulton L."/>
            <person name="Clifton S."/>
            <person name="Fulton B."/>
            <person name="Xu J."/>
            <person name="Minx P."/>
            <person name="Pepin K.H."/>
            <person name="Johnson M."/>
            <person name="Thiruvilangam P."/>
            <person name="Bhonagiri V."/>
            <person name="Nash W.E."/>
            <person name="Mardis E.R."/>
            <person name="Wilson R.K."/>
        </authorList>
    </citation>
    <scope>NUCLEOTIDE SEQUENCE [LARGE SCALE GENOMIC DNA]</scope>
    <source>
        <strain evidence="10">DSM 1552</strain>
    </source>
</reference>
<dbReference type="NCBIfam" id="TIGR00184">
    <property type="entry name" value="purA"/>
    <property type="match status" value="1"/>
</dbReference>
<comment type="function">
    <text evidence="8">Plays an important role in the de novo pathway of purine nucleotide biosynthesis. Catalyzes the first committed step in the biosynthesis of AMP from IMP.</text>
</comment>
<comment type="catalytic activity">
    <reaction evidence="8">
        <text>IMP + L-aspartate + GTP = N(6)-(1,2-dicarboxyethyl)-AMP + GDP + phosphate + 2 H(+)</text>
        <dbReference type="Rhea" id="RHEA:15753"/>
        <dbReference type="ChEBI" id="CHEBI:15378"/>
        <dbReference type="ChEBI" id="CHEBI:29991"/>
        <dbReference type="ChEBI" id="CHEBI:37565"/>
        <dbReference type="ChEBI" id="CHEBI:43474"/>
        <dbReference type="ChEBI" id="CHEBI:57567"/>
        <dbReference type="ChEBI" id="CHEBI:58053"/>
        <dbReference type="ChEBI" id="CHEBI:58189"/>
        <dbReference type="EC" id="6.3.4.4"/>
    </reaction>
</comment>
<feature type="binding site" description="in other chain" evidence="8">
    <location>
        <position position="130"/>
    </location>
    <ligand>
        <name>IMP</name>
        <dbReference type="ChEBI" id="CHEBI:58053"/>
        <note>ligand shared between dimeric partners</note>
    </ligand>
</feature>
<keyword evidence="3 8" id="KW-0479">Metal-binding</keyword>
<reference evidence="10" key="2">
    <citation type="submission" date="2014-06" db="EMBL/GenBank/DDBJ databases">
        <title>Draft genome sequence of Clostridium spiroforme (DSM 1552).</title>
        <authorList>
            <person name="Sudarsanam P."/>
            <person name="Ley R."/>
            <person name="Guruge J."/>
            <person name="Turnbaugh P.J."/>
            <person name="Mahowald M."/>
            <person name="Liep D."/>
            <person name="Gordon J."/>
        </authorList>
    </citation>
    <scope>NUCLEOTIDE SEQUENCE</scope>
    <source>
        <strain evidence="10">DSM 1552</strain>
    </source>
</reference>
<feature type="active site" description="Proton donor" evidence="8">
    <location>
        <position position="44"/>
    </location>
</feature>
<feature type="binding site" description="in other chain" evidence="8">
    <location>
        <position position="238"/>
    </location>
    <ligand>
        <name>IMP</name>
        <dbReference type="ChEBI" id="CHEBI:58053"/>
        <note>ligand shared between dimeric partners</note>
    </ligand>
</feature>
<name>B1C4B4_9FIRM</name>
<dbReference type="Pfam" id="PF00709">
    <property type="entry name" value="Adenylsucc_synt"/>
    <property type="match status" value="1"/>
</dbReference>
<keyword evidence="11" id="KW-1185">Reference proteome</keyword>
<evidence type="ECO:0000256" key="4">
    <source>
        <dbReference type="ARBA" id="ARBA00022741"/>
    </source>
</evidence>
<dbReference type="GO" id="GO:0004019">
    <property type="term" value="F:adenylosuccinate synthase activity"/>
    <property type="evidence" value="ECO:0007669"/>
    <property type="project" value="UniProtKB-UniRule"/>
</dbReference>
<dbReference type="GO" id="GO:0044208">
    <property type="term" value="P:'de novo' AMP biosynthetic process"/>
    <property type="evidence" value="ECO:0007669"/>
    <property type="project" value="UniProtKB-UniRule"/>
</dbReference>
<organism evidence="10 11">
    <name type="scientific">Thomasclavelia spiroformis DSM 1552</name>
    <dbReference type="NCBI Taxonomy" id="428126"/>
    <lineage>
        <taxon>Bacteria</taxon>
        <taxon>Bacillati</taxon>
        <taxon>Bacillota</taxon>
        <taxon>Erysipelotrichia</taxon>
        <taxon>Erysipelotrichales</taxon>
        <taxon>Coprobacillaceae</taxon>
        <taxon>Thomasclavelia</taxon>
    </lineage>
</organism>
<dbReference type="PANTHER" id="PTHR11846:SF0">
    <property type="entry name" value="ADENYLOSUCCINATE SYNTHETASE"/>
    <property type="match status" value="1"/>
</dbReference>
<dbReference type="HOGENOM" id="CLU_029848_0_0_9"/>
<feature type="binding site" description="in other chain" evidence="8">
    <location>
        <begin position="16"/>
        <end position="19"/>
    </location>
    <ligand>
        <name>IMP</name>
        <dbReference type="ChEBI" id="CHEBI:58053"/>
        <note>ligand shared between dimeric partners</note>
    </ligand>
</feature>
<dbReference type="Proteomes" id="UP000004910">
    <property type="component" value="Unassembled WGS sequence"/>
</dbReference>
<dbReference type="GO" id="GO:0046040">
    <property type="term" value="P:IMP metabolic process"/>
    <property type="evidence" value="ECO:0007669"/>
    <property type="project" value="TreeGrafter"/>
</dbReference>
<evidence type="ECO:0000256" key="1">
    <source>
        <dbReference type="ARBA" id="ARBA00011738"/>
    </source>
</evidence>
<dbReference type="GO" id="GO:0000287">
    <property type="term" value="F:magnesium ion binding"/>
    <property type="evidence" value="ECO:0007669"/>
    <property type="project" value="UniProtKB-UniRule"/>
</dbReference>
<evidence type="ECO:0000256" key="9">
    <source>
        <dbReference type="PROSITE-ProRule" id="PRU10134"/>
    </source>
</evidence>
<dbReference type="eggNOG" id="COG0104">
    <property type="taxonomic scope" value="Bacteria"/>
</dbReference>
<dbReference type="InterPro" id="IPR042110">
    <property type="entry name" value="Adenylosuccinate_synth_dom2"/>
</dbReference>
<dbReference type="Gene3D" id="3.40.440.10">
    <property type="entry name" value="Adenylosuccinate Synthetase, subunit A, domain 1"/>
    <property type="match status" value="1"/>
</dbReference>
<dbReference type="Gene3D" id="3.90.170.10">
    <property type="entry name" value="Adenylosuccinate Synthetase, subunit A, domain 3"/>
    <property type="match status" value="1"/>
</dbReference>
<comment type="similarity">
    <text evidence="8">Belongs to the adenylosuccinate synthetase family.</text>
</comment>
<feature type="binding site" description="in other chain" evidence="8">
    <location>
        <begin position="41"/>
        <end position="44"/>
    </location>
    <ligand>
        <name>IMP</name>
        <dbReference type="ChEBI" id="CHEBI:58053"/>
        <note>ligand shared between dimeric partners</note>
    </ligand>
</feature>
<evidence type="ECO:0000256" key="8">
    <source>
        <dbReference type="HAMAP-Rule" id="MF_00011"/>
    </source>
</evidence>
<comment type="subcellular location">
    <subcellularLocation>
        <location evidence="8">Cytoplasm</location>
    </subcellularLocation>
</comment>
<feature type="binding site" evidence="8">
    <location>
        <position position="43"/>
    </location>
    <ligand>
        <name>Mg(2+)</name>
        <dbReference type="ChEBI" id="CHEBI:18420"/>
    </ligand>
</feature>
<feature type="active site" evidence="9">
    <location>
        <position position="141"/>
    </location>
</feature>
<dbReference type="FunFam" id="3.90.170.10:FF:000001">
    <property type="entry name" value="Adenylosuccinate synthetase"/>
    <property type="match status" value="1"/>
</dbReference>
<dbReference type="SUPFAM" id="SSF52540">
    <property type="entry name" value="P-loop containing nucleoside triphosphate hydrolases"/>
    <property type="match status" value="1"/>
</dbReference>
<keyword evidence="8" id="KW-0963">Cytoplasm</keyword>
<dbReference type="STRING" id="428126.CLOSPI_02083"/>
<dbReference type="EMBL" id="ABIK02000014">
    <property type="protein sequence ID" value="EDS74498.1"/>
    <property type="molecule type" value="Genomic_DNA"/>
</dbReference>
<dbReference type="InterPro" id="IPR001114">
    <property type="entry name" value="Adenylosuccinate_synthetase"/>
</dbReference>
<dbReference type="InterPro" id="IPR027417">
    <property type="entry name" value="P-loop_NTPase"/>
</dbReference>
<proteinExistence type="inferred from homology"/>
<evidence type="ECO:0000256" key="5">
    <source>
        <dbReference type="ARBA" id="ARBA00022755"/>
    </source>
</evidence>
<keyword evidence="5 8" id="KW-0658">Purine biosynthesis</keyword>
<feature type="binding site" evidence="8">
    <location>
        <begin position="412"/>
        <end position="414"/>
    </location>
    <ligand>
        <name>GTP</name>
        <dbReference type="ChEBI" id="CHEBI:37565"/>
    </ligand>
</feature>
<gene>
    <name evidence="8 10" type="primary">purA</name>
    <name evidence="10" type="ORF">CLOSPI_02083</name>
</gene>
<dbReference type="NCBIfam" id="NF002223">
    <property type="entry name" value="PRK01117.1"/>
    <property type="match status" value="1"/>
</dbReference>
<dbReference type="FunFam" id="1.10.300.10:FF:000001">
    <property type="entry name" value="Adenylosuccinate synthetase"/>
    <property type="match status" value="1"/>
</dbReference>
<protein>
    <recommendedName>
        <fullName evidence="8">Adenylosuccinate synthetase</fullName>
        <shortName evidence="8">AMPSase</shortName>
        <shortName evidence="8">AdSS</shortName>
        <ecNumber evidence="8">6.3.4.4</ecNumber>
    </recommendedName>
    <alternativeName>
        <fullName evidence="8">IMP--aspartate ligase</fullName>
    </alternativeName>
</protein>
<dbReference type="PANTHER" id="PTHR11846">
    <property type="entry name" value="ADENYLOSUCCINATE SYNTHETASE"/>
    <property type="match status" value="1"/>
</dbReference>
<feature type="active site" description="Proton acceptor" evidence="8">
    <location>
        <position position="16"/>
    </location>
</feature>
<evidence type="ECO:0000256" key="6">
    <source>
        <dbReference type="ARBA" id="ARBA00022842"/>
    </source>
</evidence>
<dbReference type="HAMAP" id="MF_00011">
    <property type="entry name" value="Adenylosucc_synth"/>
    <property type="match status" value="1"/>
</dbReference>
<dbReference type="CDD" id="cd03108">
    <property type="entry name" value="AdSS"/>
    <property type="match status" value="1"/>
</dbReference>
<comment type="cofactor">
    <cofactor evidence="8">
        <name>Mg(2+)</name>
        <dbReference type="ChEBI" id="CHEBI:18420"/>
    </cofactor>
    <text evidence="8">Binds 1 Mg(2+) ion per subunit.</text>
</comment>
<feature type="binding site" evidence="8">
    <location>
        <begin position="298"/>
        <end position="304"/>
    </location>
    <ligand>
        <name>substrate</name>
    </ligand>
</feature>
<dbReference type="GO" id="GO:0005525">
    <property type="term" value="F:GTP binding"/>
    <property type="evidence" value="ECO:0007669"/>
    <property type="project" value="UniProtKB-UniRule"/>
</dbReference>
<keyword evidence="7 8" id="KW-0342">GTP-binding</keyword>
<sequence length="428" mass="47945">MKFMAGVVVVGSMWGDEGKGKVTDYLAQKADVVVRYAGGNNAGHTIVYDGKKFALKLIPSGIFSGHEVIMANGMVVNPKAFLEEVKYLNEAGIDTSKIKVSDRCHVILPYHLEIDEIQEKRKGANSIGTTKKGIGPTYIDKYSRIGIRMGEFIDEELFLERLKETFPMKLMEYPELKDKFTVESIFEEYKEYAKQIKPLVCDTGILLDQYLQEDKKVLFEGAQGAMLDIDYGTYPFVTSSHPGANGVSEGTGIGPLYIKESIGIIKAYTTRVGAGPFPTELNDEVGELIRQRGHEYGTVTKRARRTGWFDAVVVNQSRRMSSLTGISLMLLDVLSGFETLKICTAYKYKGEIIHGLPATVKGIEEVEPVYEEMPGWNEDITNVKSFEELPVNCQNYIRRIEELIHCPIVMFSVGPDRNQTVVLKEIEF</sequence>
<dbReference type="EC" id="6.3.4.4" evidence="8"/>
<feature type="binding site" evidence="8">
    <location>
        <begin position="15"/>
        <end position="21"/>
    </location>
    <ligand>
        <name>GTP</name>
        <dbReference type="ChEBI" id="CHEBI:37565"/>
    </ligand>
</feature>
<evidence type="ECO:0000313" key="10">
    <source>
        <dbReference type="EMBL" id="EDS74498.1"/>
    </source>
</evidence>
<dbReference type="Gene3D" id="1.10.300.10">
    <property type="entry name" value="Adenylosuccinate Synthetase, subunit A, domain 2"/>
    <property type="match status" value="1"/>
</dbReference>
<feature type="binding site" description="in other chain" evidence="8">
    <location>
        <position position="223"/>
    </location>
    <ligand>
        <name>IMP</name>
        <dbReference type="ChEBI" id="CHEBI:58053"/>
        <note>ligand shared between dimeric partners</note>
    </ligand>
</feature>
<keyword evidence="2 8" id="KW-0436">Ligase</keyword>
<dbReference type="GO" id="GO:0005737">
    <property type="term" value="C:cytoplasm"/>
    <property type="evidence" value="ECO:0007669"/>
    <property type="project" value="UniProtKB-SubCell"/>
</dbReference>
<dbReference type="InterPro" id="IPR042109">
    <property type="entry name" value="Adenylosuccinate_synth_dom1"/>
</dbReference>
<evidence type="ECO:0000313" key="11">
    <source>
        <dbReference type="Proteomes" id="UP000004910"/>
    </source>
</evidence>
<evidence type="ECO:0000256" key="7">
    <source>
        <dbReference type="ARBA" id="ARBA00023134"/>
    </source>
</evidence>
<comment type="pathway">
    <text evidence="8">Purine metabolism; AMP biosynthesis via de novo pathway; AMP from IMP: step 1/2.</text>
</comment>
<keyword evidence="6 8" id="KW-0460">Magnesium</keyword>
<comment type="caution">
    <text evidence="10">The sequence shown here is derived from an EMBL/GenBank/DDBJ whole genome shotgun (WGS) entry which is preliminary data.</text>
</comment>
<dbReference type="SMART" id="SM00788">
    <property type="entry name" value="Adenylsucc_synt"/>
    <property type="match status" value="1"/>
</dbReference>
<dbReference type="PROSITE" id="PS00513">
    <property type="entry name" value="ADENYLOSUCCIN_SYN_2"/>
    <property type="match status" value="1"/>
</dbReference>
<feature type="binding site" evidence="8">
    <location>
        <begin position="330"/>
        <end position="332"/>
    </location>
    <ligand>
        <name>GTP</name>
        <dbReference type="ChEBI" id="CHEBI:37565"/>
    </ligand>
</feature>